<dbReference type="Gene3D" id="3.40.50.300">
    <property type="entry name" value="P-loop containing nucleotide triphosphate hydrolases"/>
    <property type="match status" value="1"/>
</dbReference>
<evidence type="ECO:0000259" key="2">
    <source>
        <dbReference type="Pfam" id="PF24883"/>
    </source>
</evidence>
<sequence>MATGLEALGAASAVLQVISFSCSVASLCYKIYDGKPTAEHDLEDYASRMIEAAGQVQTRCQAMPHMTTAEKKLAEIGAKCQGAAQALEKEAQYVTELCKKGKLRQAVWATLRSSKHKKNVERLQMSLDGYTQVMETQLLLNLCTTSDAIELKQSQRFQTLTSDVQDFISRMADGHKKIEGLIKTEHNTTRDHVKREAEITRGDVKTHMVSEVQALGVRAATDAQRERLLKSLKADVMNQRYNNVMDSNAATFERVFLSFDHMCQRDPNDWQPLDRKALDVSGGAIERKPHWELTSDAVVQEIDERWRGFISWLQSDNRNIFWIRGKPGSGKSTLMKFVIDNDNTGKLLGRWRPGTKILSHFFWKIGSPPQNSIKGLLCSLLHCILRESSLSIEEVLNHFKNSSSKDSYDDWSAAELEKLVLFLLAENMSPVCIFIDGLDEISSQDGYFKLLNVVEQLNAWDHVKVCVSSRPETQLVQRFQRIAATSIRLEDLTRPEMSVYVHKELKPFNASGEISSSLLEELTRGLLYKAQGVFLWLFLATRSLINGVQNRDDEGTLLQRFKELPEELEDLYADMWKRLKGNNSVYRETAARYFRFVVTGAQPVNVTKQTHNFFILRPTLLEIALAERTKDREVLTHKANDSSHADLKMLCETTAETISTRCAGLLQLTRGVSGRNIDEIPHLDEIKFLNQVVSFIHRTAHDFLVETQAGQEILNYKHIPSLSVRTDVTLVKSMLCVANILAREFNFVTDVDDVIGIIADTARKGGIDESEMTAILPIGLELWEAGVISAFPRRWGPGWGFFPLLAWESPLFDDFVLSTLKQADSDSDSDSTVITDTLRNICAMAVWKQGNAPIRMMQELMSMGADPHAIGWWNFHQGGQLGSTTTTHTHQVTAYGLFLTFAWNYLRGKAPDMSGIVGVIDTMTQARPNWQTRILLNFFFFSRTLSILTLPWADTSHGSLGFYCEVDLQYLLAQILAAVDSINPATHDSRLHNVAAGFTEPGAIIRFIRKSNDKDGSSYYRILNQQPFQYLIGVIFGPQLHSVDLDGDLDSVSSLVNDPALAKRVDFGTELDMLAEEIQVLAKVS</sequence>
<proteinExistence type="predicted"/>
<dbReference type="InterPro" id="IPR056693">
    <property type="entry name" value="DUF7791"/>
</dbReference>
<organism evidence="4 5">
    <name type="scientific">Dactylonectria macrodidyma</name>
    <dbReference type="NCBI Taxonomy" id="307937"/>
    <lineage>
        <taxon>Eukaryota</taxon>
        <taxon>Fungi</taxon>
        <taxon>Dikarya</taxon>
        <taxon>Ascomycota</taxon>
        <taxon>Pezizomycotina</taxon>
        <taxon>Sordariomycetes</taxon>
        <taxon>Hypocreomycetidae</taxon>
        <taxon>Hypocreales</taxon>
        <taxon>Nectriaceae</taxon>
        <taxon>Dactylonectria</taxon>
    </lineage>
</organism>
<name>A0A9P9JKR3_9HYPO</name>
<dbReference type="PANTHER" id="PTHR10039">
    <property type="entry name" value="AMELOGENIN"/>
    <property type="match status" value="1"/>
</dbReference>
<keyword evidence="1" id="KW-0677">Repeat</keyword>
<dbReference type="InterPro" id="IPR027417">
    <property type="entry name" value="P-loop_NTPase"/>
</dbReference>
<dbReference type="Proteomes" id="UP000738349">
    <property type="component" value="Unassembled WGS sequence"/>
</dbReference>
<evidence type="ECO:0008006" key="6">
    <source>
        <dbReference type="Google" id="ProtNLM"/>
    </source>
</evidence>
<gene>
    <name evidence="4" type="ORF">EDB81DRAFT_943351</name>
</gene>
<evidence type="ECO:0000313" key="4">
    <source>
        <dbReference type="EMBL" id="KAH7166479.1"/>
    </source>
</evidence>
<feature type="domain" description="DUF7791" evidence="3">
    <location>
        <begin position="584"/>
        <end position="737"/>
    </location>
</feature>
<dbReference type="PANTHER" id="PTHR10039:SF5">
    <property type="entry name" value="NACHT DOMAIN-CONTAINING PROTEIN"/>
    <property type="match status" value="1"/>
</dbReference>
<dbReference type="SUPFAM" id="SSF52540">
    <property type="entry name" value="P-loop containing nucleoside triphosphate hydrolases"/>
    <property type="match status" value="1"/>
</dbReference>
<reference evidence="4" key="1">
    <citation type="journal article" date="2021" name="Nat. Commun.">
        <title>Genetic determinants of endophytism in the Arabidopsis root mycobiome.</title>
        <authorList>
            <person name="Mesny F."/>
            <person name="Miyauchi S."/>
            <person name="Thiergart T."/>
            <person name="Pickel B."/>
            <person name="Atanasova L."/>
            <person name="Karlsson M."/>
            <person name="Huettel B."/>
            <person name="Barry K.W."/>
            <person name="Haridas S."/>
            <person name="Chen C."/>
            <person name="Bauer D."/>
            <person name="Andreopoulos W."/>
            <person name="Pangilinan J."/>
            <person name="LaButti K."/>
            <person name="Riley R."/>
            <person name="Lipzen A."/>
            <person name="Clum A."/>
            <person name="Drula E."/>
            <person name="Henrissat B."/>
            <person name="Kohler A."/>
            <person name="Grigoriev I.V."/>
            <person name="Martin F.M."/>
            <person name="Hacquard S."/>
        </authorList>
    </citation>
    <scope>NUCLEOTIDE SEQUENCE</scope>
    <source>
        <strain evidence="4">MPI-CAGE-AT-0147</strain>
    </source>
</reference>
<dbReference type="OrthoDB" id="5086500at2759"/>
<dbReference type="InterPro" id="IPR056884">
    <property type="entry name" value="NPHP3-like_N"/>
</dbReference>
<accession>A0A9P9JKR3</accession>
<dbReference type="Pfam" id="PF24883">
    <property type="entry name" value="NPHP3_N"/>
    <property type="match status" value="1"/>
</dbReference>
<evidence type="ECO:0000259" key="3">
    <source>
        <dbReference type="Pfam" id="PF25053"/>
    </source>
</evidence>
<comment type="caution">
    <text evidence="4">The sequence shown here is derived from an EMBL/GenBank/DDBJ whole genome shotgun (WGS) entry which is preliminary data.</text>
</comment>
<dbReference type="AlphaFoldDB" id="A0A9P9JKR3"/>
<feature type="domain" description="Nephrocystin 3-like N-terminal" evidence="2">
    <location>
        <begin position="309"/>
        <end position="470"/>
    </location>
</feature>
<dbReference type="Pfam" id="PF25053">
    <property type="entry name" value="DUF7791"/>
    <property type="match status" value="1"/>
</dbReference>
<protein>
    <recommendedName>
        <fullName evidence="6">NACHT domain-containing protein</fullName>
    </recommendedName>
</protein>
<keyword evidence="5" id="KW-1185">Reference proteome</keyword>
<evidence type="ECO:0000313" key="5">
    <source>
        <dbReference type="Proteomes" id="UP000738349"/>
    </source>
</evidence>
<dbReference type="EMBL" id="JAGMUV010000003">
    <property type="protein sequence ID" value="KAH7166479.1"/>
    <property type="molecule type" value="Genomic_DNA"/>
</dbReference>
<evidence type="ECO:0000256" key="1">
    <source>
        <dbReference type="ARBA" id="ARBA00022737"/>
    </source>
</evidence>